<proteinExistence type="predicted"/>
<keyword evidence="3" id="KW-0862">Zinc</keyword>
<feature type="compositionally biased region" description="Polar residues" evidence="4">
    <location>
        <begin position="172"/>
        <end position="183"/>
    </location>
</feature>
<feature type="region of interest" description="Disordered" evidence="4">
    <location>
        <begin position="263"/>
        <end position="289"/>
    </location>
</feature>
<keyword evidence="6" id="KW-1185">Reference proteome</keyword>
<dbReference type="InterPro" id="IPR051986">
    <property type="entry name" value="Innate_Immune_Apopt_Reg"/>
</dbReference>
<feature type="compositionally biased region" description="Basic and acidic residues" evidence="4">
    <location>
        <begin position="65"/>
        <end position="75"/>
    </location>
</feature>
<feature type="region of interest" description="Disordered" evidence="4">
    <location>
        <begin position="47"/>
        <end position="76"/>
    </location>
</feature>
<evidence type="ECO:0000256" key="1">
    <source>
        <dbReference type="ARBA" id="ARBA00022723"/>
    </source>
</evidence>
<accession>A0ABM1MIS8</accession>
<feature type="compositionally biased region" description="Low complexity" evidence="4">
    <location>
        <begin position="215"/>
        <end position="227"/>
    </location>
</feature>
<evidence type="ECO:0000256" key="2">
    <source>
        <dbReference type="ARBA" id="ARBA00022771"/>
    </source>
</evidence>
<sequence>MAEAIEHELCANCKKEIPQTNYVMHMAHCARNIALCSLCKEPVPKSSLAEHKRTHHGGASGATTRKKDLDEEPPKQKVKARIVKETMFKQETISSNLGMQVKSKPKDLLACKYCELELPKLDLEEHENYCGTRTDKCNECGEFVMFKYKKIHEDSNHGFIKLNDEPGPRASWDSSTQRTSATTAEPLYQRRSRLPTLRPFDMTPLYNMADYIPPSTSGRYSSSSGAASKEKTETYKDLSRRLDCKTEYIRNLLHDSASITAPLRSSGVSPRNHFNHNKGPAPMPPSRRRNPPTELTIPCEFCGTPIPHEDLVQHETGCRPDLARRRKSPELDEFFVAPQHQQPSSPEVDLPCEFCCDMIPASQLLRHQATCETVGVGGDEERYIL</sequence>
<name>A0ABM1MIS8_NICVS</name>
<evidence type="ECO:0000259" key="5">
    <source>
        <dbReference type="Pfam" id="PF21366"/>
    </source>
</evidence>
<reference evidence="7" key="1">
    <citation type="submission" date="2025-08" db="UniProtKB">
        <authorList>
            <consortium name="RefSeq"/>
        </authorList>
    </citation>
    <scope>IDENTIFICATION</scope>
    <source>
        <tissue evidence="7">Whole Larva</tissue>
    </source>
</reference>
<feature type="region of interest" description="Disordered" evidence="4">
    <location>
        <begin position="211"/>
        <end position="234"/>
    </location>
</feature>
<organism evidence="6 7">
    <name type="scientific">Nicrophorus vespilloides</name>
    <name type="common">Boreal carrion beetle</name>
    <dbReference type="NCBI Taxonomy" id="110193"/>
    <lineage>
        <taxon>Eukaryota</taxon>
        <taxon>Metazoa</taxon>
        <taxon>Ecdysozoa</taxon>
        <taxon>Arthropoda</taxon>
        <taxon>Hexapoda</taxon>
        <taxon>Insecta</taxon>
        <taxon>Pterygota</taxon>
        <taxon>Neoptera</taxon>
        <taxon>Endopterygota</taxon>
        <taxon>Coleoptera</taxon>
        <taxon>Polyphaga</taxon>
        <taxon>Staphyliniformia</taxon>
        <taxon>Silphidae</taxon>
        <taxon>Nicrophorinae</taxon>
        <taxon>Nicrophorus</taxon>
    </lineage>
</organism>
<dbReference type="Proteomes" id="UP000695000">
    <property type="component" value="Unplaced"/>
</dbReference>
<keyword evidence="2" id="KW-0863">Zinc-finger</keyword>
<evidence type="ECO:0000256" key="3">
    <source>
        <dbReference type="ARBA" id="ARBA00022833"/>
    </source>
</evidence>
<gene>
    <name evidence="7" type="primary">LOC108561172</name>
</gene>
<dbReference type="Gene3D" id="3.30.40.10">
    <property type="entry name" value="Zinc/RING finger domain, C3HC4 (zinc finger)"/>
    <property type="match status" value="1"/>
</dbReference>
<dbReference type="PANTHER" id="PTHR16295">
    <property type="entry name" value="TRAF-TYPE ZINC FINGER PROTEIN-RELATED"/>
    <property type="match status" value="1"/>
</dbReference>
<feature type="domain" description="TRAFD1/XAF1 zinc finger" evidence="5">
    <location>
        <begin position="121"/>
        <end position="152"/>
    </location>
</feature>
<dbReference type="GeneID" id="108561172"/>
<dbReference type="Pfam" id="PF23580">
    <property type="entry name" value="Znf_XAF1_N"/>
    <property type="match status" value="1"/>
</dbReference>
<evidence type="ECO:0000313" key="7">
    <source>
        <dbReference type="RefSeq" id="XP_017774478.1"/>
    </source>
</evidence>
<evidence type="ECO:0000256" key="4">
    <source>
        <dbReference type="SAM" id="MobiDB-lite"/>
    </source>
</evidence>
<dbReference type="RefSeq" id="XP_017774478.1">
    <property type="nucleotide sequence ID" value="XM_017918989.1"/>
</dbReference>
<dbReference type="PANTHER" id="PTHR16295:SF10">
    <property type="entry name" value="EXPRESSED PROTEIN"/>
    <property type="match status" value="1"/>
</dbReference>
<keyword evidence="1" id="KW-0479">Metal-binding</keyword>
<dbReference type="Pfam" id="PF21366">
    <property type="entry name" value="TRAFD1-XIAF1_ZnF"/>
    <property type="match status" value="1"/>
</dbReference>
<dbReference type="InterPro" id="IPR049439">
    <property type="entry name" value="TRAFD1-XIAF1_Znf"/>
</dbReference>
<protein>
    <submittedName>
        <fullName evidence="7">TRAF-type zinc finger domain-containing protein 1-like</fullName>
    </submittedName>
</protein>
<dbReference type="InterPro" id="IPR013083">
    <property type="entry name" value="Znf_RING/FYVE/PHD"/>
</dbReference>
<evidence type="ECO:0000313" key="6">
    <source>
        <dbReference type="Proteomes" id="UP000695000"/>
    </source>
</evidence>
<feature type="region of interest" description="Disordered" evidence="4">
    <location>
        <begin position="165"/>
        <end position="194"/>
    </location>
</feature>